<reference evidence="7 8" key="1">
    <citation type="submission" date="2019-05" db="EMBL/GenBank/DDBJ databases">
        <authorList>
            <person name="Pankratov T."/>
            <person name="Grouzdev D."/>
        </authorList>
    </citation>
    <scope>NUCLEOTIDE SEQUENCE [LARGE SCALE GENOMIC DNA]</scope>
    <source>
        <strain evidence="7 8">KEBCLARHB70R</strain>
    </source>
</reference>
<keyword evidence="7" id="KW-0031">Aminopeptidase</keyword>
<dbReference type="Gene3D" id="3.90.230.10">
    <property type="entry name" value="Creatinase/methionine aminopeptidase superfamily"/>
    <property type="match status" value="1"/>
</dbReference>
<dbReference type="GO" id="GO:0070006">
    <property type="term" value="F:metalloaminopeptidase activity"/>
    <property type="evidence" value="ECO:0007669"/>
    <property type="project" value="InterPro"/>
</dbReference>
<dbReference type="FunFam" id="3.90.230.10:FF:000009">
    <property type="entry name" value="xaa-Pro aminopeptidase 2"/>
    <property type="match status" value="1"/>
</dbReference>
<sequence>MNDTRPLPDPAARLQALRTALDAAGVDGFILPRGDEHLGEYVAACNERLAWLTGFTGSAGLAIVLPETAAVFSDGRYTLQLAEQTDASLWSRQHSIEQPPEAWLARHLTASRSRIGYDPWLMSPDALARFETALKEKGGVLVPLQPNPVDALWTDRPAPPMEAARPHPPEYAGRDSAAKRHEIAAVLKQAGQQAVVLTDPASIAWLLNLRGADVPFTPLALGFAILRDDEGVVLFMHPGKLDAGMRHWLGNGVQLEPPEALPAALSALAGQTVRLDAGGSAAWFAQRLREAGATVSAAPDPVLLAKSRKNAVEQAGARSAHHRDGVALCGFLHWLDESGVGQTEMALAAKLDGFRAASPLYRGESFPAISGSGPNGAIIHYRVTPETDRTLAADEVYLIDSGAQYPDGTTDVTRTIWSGPGPAPDAVREHYTRVLRGHVAVAATRFPQGAPGARLDSLARAPLWEIGLDYDHGTGHGIGSFLSVHEGPCSIHPRNQGVPLEPGMILSDEPGYYRTGAYGMRIENLLLVQDAPLAEPDGRRFLAFETLTLAPFDRRLIEAALLHEHERSWIDRYHARVLSEVGPALPDAARTWLQAACAPL</sequence>
<dbReference type="SUPFAM" id="SSF53092">
    <property type="entry name" value="Creatinase/prolidase N-terminal domain"/>
    <property type="match status" value="1"/>
</dbReference>
<evidence type="ECO:0000259" key="5">
    <source>
        <dbReference type="Pfam" id="PF01321"/>
    </source>
</evidence>
<feature type="domain" description="Peptidase M24 C-terminal" evidence="6">
    <location>
        <begin position="541"/>
        <end position="600"/>
    </location>
</feature>
<accession>A0A5R9J444</accession>
<dbReference type="EMBL" id="VCDI01000003">
    <property type="protein sequence ID" value="TLU72394.1"/>
    <property type="molecule type" value="Genomic_DNA"/>
</dbReference>
<dbReference type="Pfam" id="PF16188">
    <property type="entry name" value="Peptidase_M24_C"/>
    <property type="match status" value="1"/>
</dbReference>
<name>A0A5R9J444_9PROT</name>
<dbReference type="GO" id="GO:0005737">
    <property type="term" value="C:cytoplasm"/>
    <property type="evidence" value="ECO:0007669"/>
    <property type="project" value="UniProtKB-ARBA"/>
</dbReference>
<dbReference type="SUPFAM" id="SSF55920">
    <property type="entry name" value="Creatinase/aminopeptidase"/>
    <property type="match status" value="1"/>
</dbReference>
<dbReference type="InterPro" id="IPR033740">
    <property type="entry name" value="Pept_M24B"/>
</dbReference>
<dbReference type="Gene3D" id="3.40.350.10">
    <property type="entry name" value="Creatinase/prolidase N-terminal domain"/>
    <property type="match status" value="2"/>
</dbReference>
<dbReference type="Pfam" id="PF01321">
    <property type="entry name" value="Creatinase_N"/>
    <property type="match status" value="1"/>
</dbReference>
<feature type="domain" description="Peptidase M24" evidence="4">
    <location>
        <begin position="317"/>
        <end position="529"/>
    </location>
</feature>
<dbReference type="AlphaFoldDB" id="A0A5R9J444"/>
<evidence type="ECO:0000259" key="6">
    <source>
        <dbReference type="Pfam" id="PF16188"/>
    </source>
</evidence>
<evidence type="ECO:0000256" key="3">
    <source>
        <dbReference type="ARBA" id="ARBA00022801"/>
    </source>
</evidence>
<comment type="similarity">
    <text evidence="1">Belongs to the peptidase M24B family.</text>
</comment>
<evidence type="ECO:0000256" key="1">
    <source>
        <dbReference type="ARBA" id="ARBA00008766"/>
    </source>
</evidence>
<dbReference type="PANTHER" id="PTHR43763">
    <property type="entry name" value="XAA-PRO AMINOPEPTIDASE 1"/>
    <property type="match status" value="1"/>
</dbReference>
<proteinExistence type="inferred from homology"/>
<dbReference type="InterPro" id="IPR000994">
    <property type="entry name" value="Pept_M24"/>
</dbReference>
<organism evidence="7 8">
    <name type="scientific">Lichenicoccus roseus</name>
    <dbReference type="NCBI Taxonomy" id="2683649"/>
    <lineage>
        <taxon>Bacteria</taxon>
        <taxon>Pseudomonadati</taxon>
        <taxon>Pseudomonadota</taxon>
        <taxon>Alphaproteobacteria</taxon>
        <taxon>Acetobacterales</taxon>
        <taxon>Acetobacteraceae</taxon>
        <taxon>Lichenicoccus</taxon>
    </lineage>
</organism>
<keyword evidence="7" id="KW-0645">Protease</keyword>
<dbReference type="RefSeq" id="WP_138325856.1">
    <property type="nucleotide sequence ID" value="NZ_VCDI01000003.1"/>
</dbReference>
<protein>
    <submittedName>
        <fullName evidence="7">Aminopeptidase P family protein</fullName>
    </submittedName>
</protein>
<dbReference type="Proteomes" id="UP000305654">
    <property type="component" value="Unassembled WGS sequence"/>
</dbReference>
<gene>
    <name evidence="7" type="ORF">FE263_09975</name>
</gene>
<dbReference type="InterPro" id="IPR029149">
    <property type="entry name" value="Creatin/AminoP/Spt16_N"/>
</dbReference>
<dbReference type="OrthoDB" id="9806388at2"/>
<dbReference type="GO" id="GO:0046872">
    <property type="term" value="F:metal ion binding"/>
    <property type="evidence" value="ECO:0007669"/>
    <property type="project" value="UniProtKB-KW"/>
</dbReference>
<dbReference type="InterPro" id="IPR036005">
    <property type="entry name" value="Creatinase/aminopeptidase-like"/>
</dbReference>
<dbReference type="PANTHER" id="PTHR43763:SF6">
    <property type="entry name" value="XAA-PRO AMINOPEPTIDASE 1"/>
    <property type="match status" value="1"/>
</dbReference>
<evidence type="ECO:0000313" key="8">
    <source>
        <dbReference type="Proteomes" id="UP000305654"/>
    </source>
</evidence>
<keyword evidence="8" id="KW-1185">Reference proteome</keyword>
<evidence type="ECO:0000259" key="4">
    <source>
        <dbReference type="Pfam" id="PF00557"/>
    </source>
</evidence>
<evidence type="ECO:0000313" key="7">
    <source>
        <dbReference type="EMBL" id="TLU72394.1"/>
    </source>
</evidence>
<dbReference type="InterPro" id="IPR050422">
    <property type="entry name" value="X-Pro_aminopeptidase_P"/>
</dbReference>
<keyword evidence="3" id="KW-0378">Hydrolase</keyword>
<comment type="caution">
    <text evidence="7">The sequence shown here is derived from an EMBL/GenBank/DDBJ whole genome shotgun (WGS) entry which is preliminary data.</text>
</comment>
<keyword evidence="2" id="KW-0479">Metal-binding</keyword>
<evidence type="ECO:0000256" key="2">
    <source>
        <dbReference type="ARBA" id="ARBA00022723"/>
    </source>
</evidence>
<feature type="domain" description="Creatinase N-terminal" evidence="5">
    <location>
        <begin position="13"/>
        <end position="145"/>
    </location>
</feature>
<dbReference type="InterPro" id="IPR000587">
    <property type="entry name" value="Creatinase_N"/>
</dbReference>
<dbReference type="InterPro" id="IPR032416">
    <property type="entry name" value="Peptidase_M24_C"/>
</dbReference>
<dbReference type="Pfam" id="PF00557">
    <property type="entry name" value="Peptidase_M24"/>
    <property type="match status" value="1"/>
</dbReference>
<dbReference type="CDD" id="cd01085">
    <property type="entry name" value="APP"/>
    <property type="match status" value="1"/>
</dbReference>
<dbReference type="Pfam" id="PF16189">
    <property type="entry name" value="Creatinase_N_2"/>
    <property type="match status" value="1"/>
</dbReference>